<dbReference type="RefSeq" id="WP_066420376.1">
    <property type="nucleotide sequence ID" value="NZ_FKBS01000029.1"/>
</dbReference>
<keyword evidence="3" id="KW-0449">Lipoprotein</keyword>
<dbReference type="PROSITE" id="PS51318">
    <property type="entry name" value="TAT"/>
    <property type="match status" value="1"/>
</dbReference>
<dbReference type="PIRSF" id="PIRSF017082">
    <property type="entry name" value="YflP"/>
    <property type="match status" value="1"/>
</dbReference>
<dbReference type="PANTHER" id="PTHR42928">
    <property type="entry name" value="TRICARBOXYLATE-BINDING PROTEIN"/>
    <property type="match status" value="1"/>
</dbReference>
<proteinExistence type="inferred from homology"/>
<dbReference type="Gene3D" id="3.40.190.150">
    <property type="entry name" value="Bordetella uptake gene, domain 1"/>
    <property type="match status" value="1"/>
</dbReference>
<dbReference type="InterPro" id="IPR006311">
    <property type="entry name" value="TAT_signal"/>
</dbReference>
<sequence length="327" mass="34875">MNSLARRDFLKSMVALAAGATMSAPAWAEGAGFPSKPISVIVPYGPGGLGDYTGRALAMHLSEVWKANAVVENRAGASGIIGSRYVSASRPDGYTILMSSNTTVSAAPMLFKNLPYDPRTDLVEAGVLGIYGSVALVRKDAPYQSIPELVAYGKAHPGELFYAYTNTSSQVPAEMLNAAAGVAMQGVSYKETGRAITDLMSGQVQVFFMDYVAAAPHVAGGKLSALGVTQATRTKLWPSVPAIAEFYPGFEMTGYVTISLPSATPAEIVQKYNQAIRSAVKTASVAEHLESQGLELKDYDVAQTKRFVDDETRKWTTYVQIAKIVPQ</sequence>
<dbReference type="InterPro" id="IPR005064">
    <property type="entry name" value="BUG"/>
</dbReference>
<comment type="similarity">
    <text evidence="1">Belongs to the UPF0065 (bug) family.</text>
</comment>
<dbReference type="SUPFAM" id="SSF53850">
    <property type="entry name" value="Periplasmic binding protein-like II"/>
    <property type="match status" value="1"/>
</dbReference>
<protein>
    <submittedName>
        <fullName evidence="3">Lipoprotein</fullName>
    </submittedName>
</protein>
<accession>A0A157RI08</accession>
<organism evidence="3 4">
    <name type="scientific">Bordetella ansorpii</name>
    <dbReference type="NCBI Taxonomy" id="288768"/>
    <lineage>
        <taxon>Bacteria</taxon>
        <taxon>Pseudomonadati</taxon>
        <taxon>Pseudomonadota</taxon>
        <taxon>Betaproteobacteria</taxon>
        <taxon>Burkholderiales</taxon>
        <taxon>Alcaligenaceae</taxon>
        <taxon>Bordetella</taxon>
    </lineage>
</organism>
<dbReference type="CDD" id="cd07012">
    <property type="entry name" value="PBP2_Bug_TTT"/>
    <property type="match status" value="1"/>
</dbReference>
<feature type="chain" id="PRO_5007615661" evidence="2">
    <location>
        <begin position="29"/>
        <end position="327"/>
    </location>
</feature>
<evidence type="ECO:0000313" key="4">
    <source>
        <dbReference type="Proteomes" id="UP000077037"/>
    </source>
</evidence>
<feature type="signal peptide" evidence="2">
    <location>
        <begin position="1"/>
        <end position="28"/>
    </location>
</feature>
<evidence type="ECO:0000256" key="1">
    <source>
        <dbReference type="ARBA" id="ARBA00006987"/>
    </source>
</evidence>
<name>A0A157RI08_9BORD</name>
<dbReference type="Proteomes" id="UP000077037">
    <property type="component" value="Unassembled WGS sequence"/>
</dbReference>
<evidence type="ECO:0000256" key="2">
    <source>
        <dbReference type="SAM" id="SignalP"/>
    </source>
</evidence>
<dbReference type="PANTHER" id="PTHR42928:SF5">
    <property type="entry name" value="BLR1237 PROTEIN"/>
    <property type="match status" value="1"/>
</dbReference>
<keyword evidence="2" id="KW-0732">Signal</keyword>
<dbReference type="EMBL" id="FKBS01000029">
    <property type="protein sequence ID" value="SAI57560.1"/>
    <property type="molecule type" value="Genomic_DNA"/>
</dbReference>
<evidence type="ECO:0000313" key="3">
    <source>
        <dbReference type="EMBL" id="SAI57560.1"/>
    </source>
</evidence>
<dbReference type="AlphaFoldDB" id="A0A157RI08"/>
<dbReference type="InterPro" id="IPR042100">
    <property type="entry name" value="Bug_dom1"/>
</dbReference>
<reference evidence="3 4" key="1">
    <citation type="submission" date="2016-03" db="EMBL/GenBank/DDBJ databases">
        <authorList>
            <consortium name="Pathogen Informatics"/>
        </authorList>
    </citation>
    <scope>NUCLEOTIDE SEQUENCE [LARGE SCALE GENOMIC DNA]</scope>
    <source>
        <strain evidence="3 4">NCTC13364</strain>
    </source>
</reference>
<dbReference type="Gene3D" id="3.40.190.10">
    <property type="entry name" value="Periplasmic binding protein-like II"/>
    <property type="match status" value="1"/>
</dbReference>
<gene>
    <name evidence="3" type="ORF">SAMEA1982600_04953</name>
</gene>
<dbReference type="Pfam" id="PF03401">
    <property type="entry name" value="TctC"/>
    <property type="match status" value="1"/>
</dbReference>